<proteinExistence type="predicted"/>
<evidence type="ECO:0000313" key="7">
    <source>
        <dbReference type="EMBL" id="NOU88500.1"/>
    </source>
</evidence>
<dbReference type="InterPro" id="IPR006059">
    <property type="entry name" value="SBP"/>
</dbReference>
<keyword evidence="5" id="KW-0449">Lipoprotein</keyword>
<keyword evidence="1" id="KW-1003">Cell membrane</keyword>
<keyword evidence="3" id="KW-0472">Membrane</keyword>
<evidence type="ECO:0000313" key="8">
    <source>
        <dbReference type="Proteomes" id="UP000658690"/>
    </source>
</evidence>
<evidence type="ECO:0000256" key="6">
    <source>
        <dbReference type="SAM" id="MobiDB-lite"/>
    </source>
</evidence>
<reference evidence="7 8" key="1">
    <citation type="submission" date="2019-10" db="EMBL/GenBank/DDBJ databases">
        <title>Description of Paenibacillus choica sp. nov.</title>
        <authorList>
            <person name="Carlier A."/>
            <person name="Qi S."/>
        </authorList>
    </citation>
    <scope>NUCLEOTIDE SEQUENCE [LARGE SCALE GENOMIC DNA]</scope>
    <source>
        <strain evidence="7 8">LMG 31460</strain>
    </source>
</reference>
<dbReference type="EMBL" id="WHOC01000121">
    <property type="protein sequence ID" value="NOU88500.1"/>
    <property type="molecule type" value="Genomic_DNA"/>
</dbReference>
<dbReference type="PANTHER" id="PTHR43649">
    <property type="entry name" value="ARABINOSE-BINDING PROTEIN-RELATED"/>
    <property type="match status" value="1"/>
</dbReference>
<evidence type="ECO:0000256" key="2">
    <source>
        <dbReference type="ARBA" id="ARBA00022729"/>
    </source>
</evidence>
<keyword evidence="2" id="KW-0732">Signal</keyword>
<dbReference type="InterPro" id="IPR050490">
    <property type="entry name" value="Bact_solute-bd_prot1"/>
</dbReference>
<dbReference type="Proteomes" id="UP000658690">
    <property type="component" value="Unassembled WGS sequence"/>
</dbReference>
<accession>A0ABX1Z545</accession>
<dbReference type="Pfam" id="PF01547">
    <property type="entry name" value="SBP_bac_1"/>
    <property type="match status" value="1"/>
</dbReference>
<gene>
    <name evidence="7" type="ORF">GC102_22485</name>
</gene>
<evidence type="ECO:0000256" key="3">
    <source>
        <dbReference type="ARBA" id="ARBA00023136"/>
    </source>
</evidence>
<organism evidence="7 8">
    <name type="scientific">Paenibacillus germinis</name>
    <dbReference type="NCBI Taxonomy" id="2654979"/>
    <lineage>
        <taxon>Bacteria</taxon>
        <taxon>Bacillati</taxon>
        <taxon>Bacillota</taxon>
        <taxon>Bacilli</taxon>
        <taxon>Bacillales</taxon>
        <taxon>Paenibacillaceae</taxon>
        <taxon>Paenibacillus</taxon>
    </lineage>
</organism>
<feature type="compositionally biased region" description="Polar residues" evidence="6">
    <location>
        <begin position="48"/>
        <end position="76"/>
    </location>
</feature>
<dbReference type="PANTHER" id="PTHR43649:SF33">
    <property type="entry name" value="POLYGALACTURONAN_RHAMNOGALACTURONAN-BINDING PROTEIN YTCQ"/>
    <property type="match status" value="1"/>
</dbReference>
<feature type="region of interest" description="Disordered" evidence="6">
    <location>
        <begin position="48"/>
        <end position="83"/>
    </location>
</feature>
<protein>
    <submittedName>
        <fullName evidence="7">Extracellular solute-binding protein</fullName>
    </submittedName>
</protein>
<dbReference type="SUPFAM" id="SSF53850">
    <property type="entry name" value="Periplasmic binding protein-like II"/>
    <property type="match status" value="1"/>
</dbReference>
<evidence type="ECO:0000256" key="1">
    <source>
        <dbReference type="ARBA" id="ARBA00022475"/>
    </source>
</evidence>
<keyword evidence="4" id="KW-0564">Palmitate</keyword>
<dbReference type="Gene3D" id="3.40.190.10">
    <property type="entry name" value="Periplasmic binding protein-like II"/>
    <property type="match status" value="1"/>
</dbReference>
<comment type="caution">
    <text evidence="7">The sequence shown here is derived from an EMBL/GenBank/DDBJ whole genome shotgun (WGS) entry which is preliminary data.</text>
</comment>
<evidence type="ECO:0000256" key="4">
    <source>
        <dbReference type="ARBA" id="ARBA00023139"/>
    </source>
</evidence>
<name>A0ABX1Z545_9BACL</name>
<sequence>MYPLYSKEYKSDIPREEKITMGKMRRMTIILISCLLIVVMAGCSGNNSEGASSGTGAQNLQGTQTNAPAKPEQSTAMPAPDPNKQSTIVFTTFKNDPYIQDAKKAYEKKHPNTKIDLRYTINNGSEDVSGVKQEKFQSTLIADFLNGKGPDMIVMDNLPSSKYVGKGLLADVGRMMSGDPAFHKEQYFQNILDNLKESDGGLYTVPLSFSLSAWMGDQEALEKSGVKFDDKTWTWNQFIDTGKALSRLGGNQYALVTKAPQVLLFDMVSTSYPLLMDRVNRKAHFDSDFFIQMLEQIKTMEAEKVVSYVSNLSESKAYFTETELLTPYHYFLYTANMKENGGNKPKFYEKPKAEGQQSGGYFSPLTNIAINSKSSLQPEAWDFLKFLMSGEASAASSWGPKDLTYEGQGYNGTFPISRTVYEVKTKKLLKAGEVPTVTNNGTIRVTKENLQELESILLQANKPIAQIDIGVSLFKESPAFFSGQKSAQAVAKIFQNKATTYLNE</sequence>
<keyword evidence="8" id="KW-1185">Reference proteome</keyword>
<evidence type="ECO:0000256" key="5">
    <source>
        <dbReference type="ARBA" id="ARBA00023288"/>
    </source>
</evidence>